<protein>
    <submittedName>
        <fullName evidence="3">SPW repeat protein</fullName>
    </submittedName>
</protein>
<keyword evidence="1" id="KW-0812">Transmembrane</keyword>
<dbReference type="Pfam" id="PF03779">
    <property type="entry name" value="SPW"/>
    <property type="match status" value="1"/>
</dbReference>
<keyword evidence="1" id="KW-1133">Transmembrane helix</keyword>
<evidence type="ECO:0000259" key="2">
    <source>
        <dbReference type="Pfam" id="PF03779"/>
    </source>
</evidence>
<accession>A0ABP5URY0</accession>
<keyword evidence="1" id="KW-0472">Membrane</keyword>
<gene>
    <name evidence="3" type="ORF">GCM10010170_093400</name>
</gene>
<feature type="domain" description="SPW repeat-containing integral membrane" evidence="2">
    <location>
        <begin position="33"/>
        <end position="131"/>
    </location>
</feature>
<feature type="transmembrane region" description="Helical" evidence="1">
    <location>
        <begin position="62"/>
        <end position="81"/>
    </location>
</feature>
<feature type="transmembrane region" description="Helical" evidence="1">
    <location>
        <begin position="112"/>
        <end position="134"/>
    </location>
</feature>
<organism evidence="3 4">
    <name type="scientific">Dactylosporangium salmoneum</name>
    <dbReference type="NCBI Taxonomy" id="53361"/>
    <lineage>
        <taxon>Bacteria</taxon>
        <taxon>Bacillati</taxon>
        <taxon>Actinomycetota</taxon>
        <taxon>Actinomycetes</taxon>
        <taxon>Micromonosporales</taxon>
        <taxon>Micromonosporaceae</taxon>
        <taxon>Dactylosporangium</taxon>
    </lineage>
</organism>
<comment type="caution">
    <text evidence="3">The sequence shown here is derived from an EMBL/GenBank/DDBJ whole genome shotgun (WGS) entry which is preliminary data.</text>
</comment>
<feature type="transmembrane region" description="Helical" evidence="1">
    <location>
        <begin position="36"/>
        <end position="56"/>
    </location>
</feature>
<proteinExistence type="predicted"/>
<dbReference type="RefSeq" id="WP_344619154.1">
    <property type="nucleotide sequence ID" value="NZ_BAAARV010000096.1"/>
</dbReference>
<evidence type="ECO:0000313" key="4">
    <source>
        <dbReference type="Proteomes" id="UP001501444"/>
    </source>
</evidence>
<sequence length="144" mass="15228">MARPVSGLEEHPDIAALRARYDEVSETPTARITDGLLVLAGIYLAISPWVVGFPPFEANLSANNFICGVATALLAAGFAIAYGRTHTLAWLPVALGVWTVVAPFIIQRGYFTGGAVVSNVITGLIMIGLGLVAIRPAVLTRARR</sequence>
<name>A0ABP5URY0_9ACTN</name>
<reference evidence="4" key="1">
    <citation type="journal article" date="2019" name="Int. J. Syst. Evol. Microbiol.">
        <title>The Global Catalogue of Microorganisms (GCM) 10K type strain sequencing project: providing services to taxonomists for standard genome sequencing and annotation.</title>
        <authorList>
            <consortium name="The Broad Institute Genomics Platform"/>
            <consortium name="The Broad Institute Genome Sequencing Center for Infectious Disease"/>
            <person name="Wu L."/>
            <person name="Ma J."/>
        </authorList>
    </citation>
    <scope>NUCLEOTIDE SEQUENCE [LARGE SCALE GENOMIC DNA]</scope>
    <source>
        <strain evidence="4">JCM 3272</strain>
    </source>
</reference>
<keyword evidence="4" id="KW-1185">Reference proteome</keyword>
<feature type="transmembrane region" description="Helical" evidence="1">
    <location>
        <begin position="88"/>
        <end position="106"/>
    </location>
</feature>
<dbReference type="Proteomes" id="UP001501444">
    <property type="component" value="Unassembled WGS sequence"/>
</dbReference>
<dbReference type="InterPro" id="IPR005530">
    <property type="entry name" value="SPW"/>
</dbReference>
<evidence type="ECO:0000256" key="1">
    <source>
        <dbReference type="SAM" id="Phobius"/>
    </source>
</evidence>
<dbReference type="EMBL" id="BAAARV010000096">
    <property type="protein sequence ID" value="GAA2384186.1"/>
    <property type="molecule type" value="Genomic_DNA"/>
</dbReference>
<evidence type="ECO:0000313" key="3">
    <source>
        <dbReference type="EMBL" id="GAA2384186.1"/>
    </source>
</evidence>